<dbReference type="PRINTS" id="PR00722">
    <property type="entry name" value="CHYMOTRYPSIN"/>
</dbReference>
<dbReference type="InterPro" id="IPR051487">
    <property type="entry name" value="Ser/Thr_Proteases_Immune/Dev"/>
</dbReference>
<dbReference type="Proteomes" id="UP001176961">
    <property type="component" value="Unassembled WGS sequence"/>
</dbReference>
<organism evidence="4 5">
    <name type="scientific">Cylicocyclus nassatus</name>
    <name type="common">Nematode worm</name>
    <dbReference type="NCBI Taxonomy" id="53992"/>
    <lineage>
        <taxon>Eukaryota</taxon>
        <taxon>Metazoa</taxon>
        <taxon>Ecdysozoa</taxon>
        <taxon>Nematoda</taxon>
        <taxon>Chromadorea</taxon>
        <taxon>Rhabditida</taxon>
        <taxon>Rhabditina</taxon>
        <taxon>Rhabditomorpha</taxon>
        <taxon>Strongyloidea</taxon>
        <taxon>Strongylidae</taxon>
        <taxon>Cylicocyclus</taxon>
    </lineage>
</organism>
<dbReference type="EMBL" id="CATQJL010000305">
    <property type="protein sequence ID" value="CAJ0604227.1"/>
    <property type="molecule type" value="Genomic_DNA"/>
</dbReference>
<dbReference type="AlphaFoldDB" id="A0AA36H5Q3"/>
<dbReference type="PROSITE" id="PS00134">
    <property type="entry name" value="TRYPSIN_HIS"/>
    <property type="match status" value="1"/>
</dbReference>
<comment type="caution">
    <text evidence="4">The sequence shown here is derived from an EMBL/GenBank/DDBJ whole genome shotgun (WGS) entry which is preliminary data.</text>
</comment>
<sequence>MPQKSRSKKDHRVLLLTIDDILVQNRNILPDSYGEKRFTSNAKMLRTLVVALLLPEVTFGILNGLSVSPSETRSLVKLSPTFSFYAPDEFAVCGGVLISQTVVLTAAHCVMEEKEYSPLVDVTMIDYHPEAPEKKKLAPSEFIEVFSGFDDNVRGDKDVGFVFIPKTWKCRNSSGPHVARLPPQILQKAGLKAKEKPITDKEIEKAECYALGWGMTEDEGYATKPQRIYLHVERDIYIGLLGYPVNSTKACQGDSGSPVYCSIRGRKYLIGVMTDVGAFSPVELGRDDNINCEKYEFVIIADIRASAQKIIDILKTRNEVDRMLESQKNCVEEM</sequence>
<dbReference type="InterPro" id="IPR018114">
    <property type="entry name" value="TRYPSIN_HIS"/>
</dbReference>
<keyword evidence="5" id="KW-1185">Reference proteome</keyword>
<evidence type="ECO:0000259" key="3">
    <source>
        <dbReference type="PROSITE" id="PS50240"/>
    </source>
</evidence>
<protein>
    <recommendedName>
        <fullName evidence="3">Peptidase S1 domain-containing protein</fullName>
    </recommendedName>
</protein>
<evidence type="ECO:0000313" key="5">
    <source>
        <dbReference type="Proteomes" id="UP001176961"/>
    </source>
</evidence>
<dbReference type="GO" id="GO:0006508">
    <property type="term" value="P:proteolysis"/>
    <property type="evidence" value="ECO:0007669"/>
    <property type="project" value="InterPro"/>
</dbReference>
<evidence type="ECO:0000256" key="2">
    <source>
        <dbReference type="ARBA" id="ARBA00024195"/>
    </source>
</evidence>
<dbReference type="SUPFAM" id="SSF50494">
    <property type="entry name" value="Trypsin-like serine proteases"/>
    <property type="match status" value="1"/>
</dbReference>
<name>A0AA36H5Q3_CYLNA</name>
<proteinExistence type="inferred from homology"/>
<dbReference type="InterPro" id="IPR009003">
    <property type="entry name" value="Peptidase_S1_PA"/>
</dbReference>
<accession>A0AA36H5Q3</accession>
<keyword evidence="1" id="KW-1015">Disulfide bond</keyword>
<feature type="domain" description="Peptidase S1" evidence="3">
    <location>
        <begin position="61"/>
        <end position="319"/>
    </location>
</feature>
<evidence type="ECO:0000256" key="1">
    <source>
        <dbReference type="ARBA" id="ARBA00023157"/>
    </source>
</evidence>
<comment type="similarity">
    <text evidence="2">Belongs to the peptidase S1 family. CLIP subfamily.</text>
</comment>
<gene>
    <name evidence="4" type="ORF">CYNAS_LOCUS16210</name>
</gene>
<dbReference type="InterPro" id="IPR043504">
    <property type="entry name" value="Peptidase_S1_PA_chymotrypsin"/>
</dbReference>
<dbReference type="Pfam" id="PF00089">
    <property type="entry name" value="Trypsin"/>
    <property type="match status" value="1"/>
</dbReference>
<dbReference type="InterPro" id="IPR001254">
    <property type="entry name" value="Trypsin_dom"/>
</dbReference>
<dbReference type="PANTHER" id="PTHR24256">
    <property type="entry name" value="TRYPTASE-RELATED"/>
    <property type="match status" value="1"/>
</dbReference>
<dbReference type="InterPro" id="IPR001314">
    <property type="entry name" value="Peptidase_S1A"/>
</dbReference>
<reference evidence="4" key="1">
    <citation type="submission" date="2023-07" db="EMBL/GenBank/DDBJ databases">
        <authorList>
            <consortium name="CYATHOMIX"/>
        </authorList>
    </citation>
    <scope>NUCLEOTIDE SEQUENCE</scope>
    <source>
        <strain evidence="4">N/A</strain>
    </source>
</reference>
<dbReference type="GO" id="GO:0004252">
    <property type="term" value="F:serine-type endopeptidase activity"/>
    <property type="evidence" value="ECO:0007669"/>
    <property type="project" value="InterPro"/>
</dbReference>
<dbReference type="SMART" id="SM00020">
    <property type="entry name" value="Tryp_SPc"/>
    <property type="match status" value="1"/>
</dbReference>
<evidence type="ECO:0000313" key="4">
    <source>
        <dbReference type="EMBL" id="CAJ0604227.1"/>
    </source>
</evidence>
<dbReference type="PROSITE" id="PS50240">
    <property type="entry name" value="TRYPSIN_DOM"/>
    <property type="match status" value="1"/>
</dbReference>
<dbReference type="Gene3D" id="2.40.10.10">
    <property type="entry name" value="Trypsin-like serine proteases"/>
    <property type="match status" value="1"/>
</dbReference>